<reference evidence="1 2" key="1">
    <citation type="submission" date="2016-03" db="EMBL/GenBank/DDBJ databases">
        <authorList>
            <person name="Ploux O."/>
        </authorList>
    </citation>
    <scope>NUCLEOTIDE SEQUENCE [LARGE SCALE GENOMIC DNA]</scope>
    <source>
        <strain evidence="1 2">R-45378</strain>
    </source>
</reference>
<proteinExistence type="predicted"/>
<comment type="caution">
    <text evidence="1">The sequence shown here is derived from an EMBL/GenBank/DDBJ whole genome shotgun (WGS) entry which is preliminary data.</text>
</comment>
<accession>A0A177NRQ6</accession>
<organism evidence="1 2">
    <name type="scientific">Methylomonas koyamae</name>
    <dbReference type="NCBI Taxonomy" id="702114"/>
    <lineage>
        <taxon>Bacteria</taxon>
        <taxon>Pseudomonadati</taxon>
        <taxon>Pseudomonadota</taxon>
        <taxon>Gammaproteobacteria</taxon>
        <taxon>Methylococcales</taxon>
        <taxon>Methylococcaceae</taxon>
        <taxon>Methylomonas</taxon>
    </lineage>
</organism>
<dbReference type="Proteomes" id="UP000077857">
    <property type="component" value="Unassembled WGS sequence"/>
</dbReference>
<dbReference type="AlphaFoldDB" id="A0A177NRQ6"/>
<evidence type="ECO:0008006" key="3">
    <source>
        <dbReference type="Google" id="ProtNLM"/>
    </source>
</evidence>
<sequence>MRGHDAIQESRFSYVSLEERIPKQHPLRRLRLLVDGVLASMDAVFAELYAHTGGHRLPLKNCCAPCCCKCCTPFVANGS</sequence>
<evidence type="ECO:0000313" key="2">
    <source>
        <dbReference type="Proteomes" id="UP000077857"/>
    </source>
</evidence>
<name>A0A177NRQ6_9GAMM</name>
<dbReference type="EMBL" id="LUUJ01000011">
    <property type="protein sequence ID" value="OAI20758.1"/>
    <property type="molecule type" value="Genomic_DNA"/>
</dbReference>
<evidence type="ECO:0000313" key="1">
    <source>
        <dbReference type="EMBL" id="OAI20758.1"/>
    </source>
</evidence>
<protein>
    <recommendedName>
        <fullName evidence="3">Transposase</fullName>
    </recommendedName>
</protein>
<gene>
    <name evidence="1" type="ORF">A1507_04700</name>
</gene>